<feature type="region of interest" description="Disordered" evidence="1">
    <location>
        <begin position="78"/>
        <end position="102"/>
    </location>
</feature>
<proteinExistence type="predicted"/>
<reference evidence="3" key="1">
    <citation type="submission" date="2025-08" db="UniProtKB">
        <authorList>
            <consortium name="RefSeq"/>
        </authorList>
    </citation>
    <scope>IDENTIFICATION</scope>
    <source>
        <tissue evidence="3">Gonads</tissue>
    </source>
</reference>
<dbReference type="KEGG" id="lak:106153837"/>
<gene>
    <name evidence="3" type="primary">LOC106153837</name>
</gene>
<protein>
    <submittedName>
        <fullName evidence="3">Uncharacterized protein LOC106153837</fullName>
    </submittedName>
</protein>
<evidence type="ECO:0000256" key="1">
    <source>
        <dbReference type="SAM" id="MobiDB-lite"/>
    </source>
</evidence>
<keyword evidence="2" id="KW-1185">Reference proteome</keyword>
<evidence type="ECO:0000313" key="2">
    <source>
        <dbReference type="Proteomes" id="UP000085678"/>
    </source>
</evidence>
<dbReference type="AlphaFoldDB" id="A0A2R2ML82"/>
<sequence>MDMKKKVKKKMKTIAQIAGRFSRDKRELCVLMKNAVCYDPALPARKTCGSLGGVYNNINNICEYLQAKCATMGLKPAECPKPESPDVTQSPGDETTEDSQVP</sequence>
<organism evidence="2 3">
    <name type="scientific">Lingula anatina</name>
    <name type="common">Brachiopod</name>
    <name type="synonym">Lingula unguis</name>
    <dbReference type="NCBI Taxonomy" id="7574"/>
    <lineage>
        <taxon>Eukaryota</taxon>
        <taxon>Metazoa</taxon>
        <taxon>Spiralia</taxon>
        <taxon>Lophotrochozoa</taxon>
        <taxon>Brachiopoda</taxon>
        <taxon>Linguliformea</taxon>
        <taxon>Lingulata</taxon>
        <taxon>Lingulida</taxon>
        <taxon>Linguloidea</taxon>
        <taxon>Lingulidae</taxon>
        <taxon>Lingula</taxon>
    </lineage>
</organism>
<dbReference type="RefSeq" id="XP_023930968.1">
    <property type="nucleotide sequence ID" value="XM_024075200.1"/>
</dbReference>
<dbReference type="Proteomes" id="UP000085678">
    <property type="component" value="Unplaced"/>
</dbReference>
<name>A0A2R2ML82_LINAN</name>
<dbReference type="InParanoid" id="A0A2R2ML82"/>
<feature type="compositionally biased region" description="Polar residues" evidence="1">
    <location>
        <begin position="86"/>
        <end position="102"/>
    </location>
</feature>
<accession>A0A2R2ML82</accession>
<evidence type="ECO:0000313" key="3">
    <source>
        <dbReference type="RefSeq" id="XP_023930968.1"/>
    </source>
</evidence>
<dbReference type="GeneID" id="106153837"/>